<name>A0A7C9MK22_9BACT</name>
<dbReference type="EMBL" id="WVUD01000022">
    <property type="protein sequence ID" value="MYL83949.1"/>
    <property type="molecule type" value="Genomic_DNA"/>
</dbReference>
<dbReference type="GO" id="GO:0005886">
    <property type="term" value="C:plasma membrane"/>
    <property type="evidence" value="ECO:0007669"/>
    <property type="project" value="UniProtKB-SubCell"/>
</dbReference>
<dbReference type="AlphaFoldDB" id="A0A7C9MK22"/>
<evidence type="ECO:0000313" key="8">
    <source>
        <dbReference type="Proteomes" id="UP000482487"/>
    </source>
</evidence>
<feature type="transmembrane region" description="Helical" evidence="6">
    <location>
        <begin position="317"/>
        <end position="334"/>
    </location>
</feature>
<comment type="subcellular location">
    <subcellularLocation>
        <location evidence="1">Cell membrane</location>
        <topology evidence="1">Multi-pass membrane protein</topology>
    </subcellularLocation>
</comment>
<dbReference type="Pfam" id="PF02653">
    <property type="entry name" value="BPD_transp_2"/>
    <property type="match status" value="1"/>
</dbReference>
<evidence type="ECO:0000256" key="6">
    <source>
        <dbReference type="SAM" id="Phobius"/>
    </source>
</evidence>
<feature type="transmembrane region" description="Helical" evidence="6">
    <location>
        <begin position="140"/>
        <end position="160"/>
    </location>
</feature>
<feature type="transmembrane region" description="Helical" evidence="6">
    <location>
        <begin position="108"/>
        <end position="128"/>
    </location>
</feature>
<dbReference type="PANTHER" id="PTHR47089">
    <property type="entry name" value="ABC TRANSPORTER, PERMEASE PROTEIN"/>
    <property type="match status" value="1"/>
</dbReference>
<sequence length="356" mass="36315">MTGRTSSLARAGFSLALALCVTLAIVAAAGAPPLTTLAVMLDGGLGSGQAVLRTLSALVPLLLCGAALCVTFAANLWNIGVEGQITLGAVCCVWFLRDLGLAGLVPPFLAVPGALAASMVGGAAWALLSGVLRTHGRVHEIFSGLGLNFVAMGVSLWLILGPWKRPGMASMSGTEPLPAALWLPALGGRPMSLWGLILAVAAFVLVAWVLNRTFFGLTLSAVRQNAMAAERLGLRPKRRMLAAMALGGALAGLAGGVLVAGLYHRLIPSISGNYGYTAIMAVLLASGSLRFLPLACLFFAVLTVGSIQLPLALSLDSSLAGVVQGVLVLTLFAARRLWPAGNTGSTGGTRNRGSAA</sequence>
<keyword evidence="8" id="KW-1185">Reference proteome</keyword>
<dbReference type="PANTHER" id="PTHR47089:SF1">
    <property type="entry name" value="GUANOSINE ABC TRANSPORTER PERMEASE PROTEIN NUPP"/>
    <property type="match status" value="1"/>
</dbReference>
<dbReference type="GO" id="GO:0022857">
    <property type="term" value="F:transmembrane transporter activity"/>
    <property type="evidence" value="ECO:0007669"/>
    <property type="project" value="InterPro"/>
</dbReference>
<comment type="caution">
    <text evidence="7">The sequence shown here is derived from an EMBL/GenBank/DDBJ whole genome shotgun (WGS) entry which is preliminary data.</text>
</comment>
<protein>
    <submittedName>
        <fullName evidence="7">ABC transporter permease</fullName>
    </submittedName>
</protein>
<reference evidence="7 8" key="1">
    <citation type="submission" date="2020-01" db="EMBL/GenBank/DDBJ databases">
        <title>Genome sequence of Desulfovibrio aerotolerans DSM 16695(T).</title>
        <authorList>
            <person name="Karnachuk O."/>
            <person name="Avakyan M."/>
            <person name="Mardanov A."/>
            <person name="Kadnikov V."/>
            <person name="Ravin N."/>
        </authorList>
    </citation>
    <scope>NUCLEOTIDE SEQUENCE [LARGE SCALE GENOMIC DNA]</scope>
    <source>
        <strain evidence="7 8">DSM 16695</strain>
    </source>
</reference>
<keyword evidence="4 6" id="KW-1133">Transmembrane helix</keyword>
<feature type="transmembrane region" description="Helical" evidence="6">
    <location>
        <begin position="191"/>
        <end position="210"/>
    </location>
</feature>
<dbReference type="InterPro" id="IPR001851">
    <property type="entry name" value="ABC_transp_permease"/>
</dbReference>
<evidence type="ECO:0000313" key="7">
    <source>
        <dbReference type="EMBL" id="MYL83949.1"/>
    </source>
</evidence>
<dbReference type="RefSeq" id="WP_160961550.1">
    <property type="nucleotide sequence ID" value="NZ_WVUD01000022.1"/>
</dbReference>
<gene>
    <name evidence="7" type="ORF">GTA51_12500</name>
</gene>
<feature type="transmembrane region" description="Helical" evidence="6">
    <location>
        <begin position="79"/>
        <end position="96"/>
    </location>
</feature>
<keyword evidence="3 6" id="KW-0812">Transmembrane</keyword>
<dbReference type="Proteomes" id="UP000482487">
    <property type="component" value="Unassembled WGS sequence"/>
</dbReference>
<evidence type="ECO:0000256" key="4">
    <source>
        <dbReference type="ARBA" id="ARBA00022989"/>
    </source>
</evidence>
<proteinExistence type="predicted"/>
<feature type="transmembrane region" description="Helical" evidence="6">
    <location>
        <begin position="241"/>
        <end position="260"/>
    </location>
</feature>
<evidence type="ECO:0000256" key="1">
    <source>
        <dbReference type="ARBA" id="ARBA00004651"/>
    </source>
</evidence>
<evidence type="ECO:0000256" key="3">
    <source>
        <dbReference type="ARBA" id="ARBA00022692"/>
    </source>
</evidence>
<accession>A0A7C9MK22</accession>
<feature type="transmembrane region" description="Helical" evidence="6">
    <location>
        <begin position="52"/>
        <end position="72"/>
    </location>
</feature>
<evidence type="ECO:0000256" key="2">
    <source>
        <dbReference type="ARBA" id="ARBA00022475"/>
    </source>
</evidence>
<organism evidence="7 8">
    <name type="scientific">Solidesulfovibrio aerotolerans</name>
    <dbReference type="NCBI Taxonomy" id="295255"/>
    <lineage>
        <taxon>Bacteria</taxon>
        <taxon>Pseudomonadati</taxon>
        <taxon>Thermodesulfobacteriota</taxon>
        <taxon>Desulfovibrionia</taxon>
        <taxon>Desulfovibrionales</taxon>
        <taxon>Desulfovibrionaceae</taxon>
        <taxon>Solidesulfovibrio</taxon>
    </lineage>
</organism>
<dbReference type="CDD" id="cd06580">
    <property type="entry name" value="TM_PBP1_transp_TpRbsC_like"/>
    <property type="match status" value="1"/>
</dbReference>
<keyword evidence="5 6" id="KW-0472">Membrane</keyword>
<keyword evidence="2" id="KW-1003">Cell membrane</keyword>
<dbReference type="OrthoDB" id="9809785at2"/>
<evidence type="ECO:0000256" key="5">
    <source>
        <dbReference type="ARBA" id="ARBA00023136"/>
    </source>
</evidence>